<comment type="subcellular location">
    <subcellularLocation>
        <location evidence="1">Cell membrane</location>
        <topology evidence="1">Multi-pass membrane protein</topology>
    </subcellularLocation>
</comment>
<keyword evidence="5 6" id="KW-0472">Membrane</keyword>
<feature type="domain" description="SHOCT" evidence="7">
    <location>
        <begin position="89"/>
        <end position="116"/>
    </location>
</feature>
<keyword evidence="10" id="KW-1185">Reference proteome</keyword>
<comment type="caution">
    <text evidence="9">The sequence shown here is derived from an EMBL/GenBank/DDBJ whole genome shotgun (WGS) entry which is preliminary data.</text>
</comment>
<proteinExistence type="predicted"/>
<organism evidence="9 10">
    <name type="scientific">Methanohalarchaeum thermophilum</name>
    <dbReference type="NCBI Taxonomy" id="1903181"/>
    <lineage>
        <taxon>Archaea</taxon>
        <taxon>Methanobacteriati</taxon>
        <taxon>Methanobacteriota</taxon>
        <taxon>Methanonatronarchaeia</taxon>
        <taxon>Methanonatronarchaeales</taxon>
        <taxon>Methanonatronarchaeaceae</taxon>
        <taxon>Candidatus Methanohalarchaeum</taxon>
    </lineage>
</organism>
<reference evidence="9" key="1">
    <citation type="submission" date="2016-12" db="EMBL/GenBank/DDBJ databases">
        <title>Discovery of methanogenic haloarchaea.</title>
        <authorList>
            <person name="Sorokin D.Y."/>
            <person name="Makarova K.S."/>
            <person name="Abbas B."/>
            <person name="Ferrer M."/>
            <person name="Golyshin P.N."/>
        </authorList>
    </citation>
    <scope>NUCLEOTIDE SEQUENCE [LARGE SCALE GENOMIC DNA]</scope>
    <source>
        <strain evidence="9">HMET1</strain>
    </source>
</reference>
<dbReference type="InterPro" id="IPR027379">
    <property type="entry name" value="CLS_N"/>
</dbReference>
<protein>
    <submittedName>
        <fullName evidence="9">Membrane protein containing PLD-nuclease N-terminal domain</fullName>
    </submittedName>
</protein>
<evidence type="ECO:0000313" key="9">
    <source>
        <dbReference type="EMBL" id="OKY77224.1"/>
    </source>
</evidence>
<keyword evidence="2" id="KW-1003">Cell membrane</keyword>
<dbReference type="GO" id="GO:0005886">
    <property type="term" value="C:plasma membrane"/>
    <property type="evidence" value="ECO:0007669"/>
    <property type="project" value="UniProtKB-SubCell"/>
</dbReference>
<dbReference type="Pfam" id="PF13396">
    <property type="entry name" value="PLDc_N"/>
    <property type="match status" value="1"/>
</dbReference>
<dbReference type="Pfam" id="PF09851">
    <property type="entry name" value="SHOCT"/>
    <property type="match status" value="1"/>
</dbReference>
<gene>
    <name evidence="9" type="ORF">BTN85_1872</name>
</gene>
<evidence type="ECO:0000256" key="5">
    <source>
        <dbReference type="ARBA" id="ARBA00023136"/>
    </source>
</evidence>
<name>A0A1Q6DS77_METT1</name>
<keyword evidence="4 6" id="KW-1133">Transmembrane helix</keyword>
<keyword evidence="3 6" id="KW-0812">Transmembrane</keyword>
<evidence type="ECO:0000256" key="4">
    <source>
        <dbReference type="ARBA" id="ARBA00022989"/>
    </source>
</evidence>
<feature type="domain" description="Cardiolipin synthase N-terminal" evidence="8">
    <location>
        <begin position="25"/>
        <end position="67"/>
    </location>
</feature>
<dbReference type="Proteomes" id="UP000185744">
    <property type="component" value="Unassembled WGS sequence"/>
</dbReference>
<feature type="transmembrane region" description="Helical" evidence="6">
    <location>
        <begin position="47"/>
        <end position="67"/>
    </location>
</feature>
<dbReference type="EMBL" id="MSDW01000002">
    <property type="protein sequence ID" value="OKY77224.1"/>
    <property type="molecule type" value="Genomic_DNA"/>
</dbReference>
<feature type="transmembrane region" description="Helical" evidence="6">
    <location>
        <begin position="7"/>
        <end position="32"/>
    </location>
</feature>
<dbReference type="AlphaFoldDB" id="A0A1Q6DS77"/>
<evidence type="ECO:0000313" key="10">
    <source>
        <dbReference type="Proteomes" id="UP000185744"/>
    </source>
</evidence>
<sequence length="118" mass="13755">MLDFFTLGLPIAVGFILIIPILGVILTIWVIYDSIVIEEEMMPLEKIIWILAAFILPIIGPIVYYIIVKKNEKSLFEGNNIRMRQSDLDKLDKLHQLKEKGIITEKEFKEKKKKILEK</sequence>
<evidence type="ECO:0000259" key="8">
    <source>
        <dbReference type="Pfam" id="PF13396"/>
    </source>
</evidence>
<accession>A0A1Q6DS77</accession>
<evidence type="ECO:0000256" key="6">
    <source>
        <dbReference type="SAM" id="Phobius"/>
    </source>
</evidence>
<evidence type="ECO:0000256" key="2">
    <source>
        <dbReference type="ARBA" id="ARBA00022475"/>
    </source>
</evidence>
<evidence type="ECO:0000256" key="1">
    <source>
        <dbReference type="ARBA" id="ARBA00004651"/>
    </source>
</evidence>
<dbReference type="InterPro" id="IPR018649">
    <property type="entry name" value="SHOCT"/>
</dbReference>
<evidence type="ECO:0000259" key="7">
    <source>
        <dbReference type="Pfam" id="PF09851"/>
    </source>
</evidence>
<dbReference type="InParanoid" id="A0A1Q6DS77"/>
<evidence type="ECO:0000256" key="3">
    <source>
        <dbReference type="ARBA" id="ARBA00022692"/>
    </source>
</evidence>